<evidence type="ECO:0000256" key="1">
    <source>
        <dbReference type="ARBA" id="ARBA00004123"/>
    </source>
</evidence>
<evidence type="ECO:0000256" key="3">
    <source>
        <dbReference type="ARBA" id="ARBA00023015"/>
    </source>
</evidence>
<evidence type="ECO:0000313" key="9">
    <source>
        <dbReference type="Proteomes" id="UP001213681"/>
    </source>
</evidence>
<reference evidence="8" key="1">
    <citation type="submission" date="2022-12" db="EMBL/GenBank/DDBJ databases">
        <authorList>
            <person name="Petersen C."/>
        </authorList>
    </citation>
    <scope>NUCLEOTIDE SEQUENCE</scope>
    <source>
        <strain evidence="8">IBT 16125</strain>
    </source>
</reference>
<evidence type="ECO:0000313" key="8">
    <source>
        <dbReference type="EMBL" id="KAJ5437948.1"/>
    </source>
</evidence>
<dbReference type="AlphaFoldDB" id="A0AAD6BXH9"/>
<keyword evidence="4" id="KW-0804">Transcription</keyword>
<feature type="region of interest" description="Disordered" evidence="6">
    <location>
        <begin position="670"/>
        <end position="716"/>
    </location>
</feature>
<dbReference type="RefSeq" id="XP_056761177.1">
    <property type="nucleotide sequence ID" value="XM_056912328.1"/>
</dbReference>
<gene>
    <name evidence="8" type="ORF">N7458_008946</name>
</gene>
<dbReference type="GO" id="GO:0008270">
    <property type="term" value="F:zinc ion binding"/>
    <property type="evidence" value="ECO:0007669"/>
    <property type="project" value="InterPro"/>
</dbReference>
<feature type="region of interest" description="Disordered" evidence="6">
    <location>
        <begin position="618"/>
        <end position="649"/>
    </location>
</feature>
<dbReference type="CDD" id="cd12148">
    <property type="entry name" value="fungal_TF_MHR"/>
    <property type="match status" value="1"/>
</dbReference>
<keyword evidence="3" id="KW-0805">Transcription regulation</keyword>
<feature type="domain" description="Xylanolytic transcriptional activator regulatory" evidence="7">
    <location>
        <begin position="284"/>
        <end position="365"/>
    </location>
</feature>
<feature type="compositionally biased region" description="Polar residues" evidence="6">
    <location>
        <begin position="690"/>
        <end position="707"/>
    </location>
</feature>
<comment type="caution">
    <text evidence="8">The sequence shown here is derived from an EMBL/GenBank/DDBJ whole genome shotgun (WGS) entry which is preliminary data.</text>
</comment>
<dbReference type="Proteomes" id="UP001213681">
    <property type="component" value="Unassembled WGS sequence"/>
</dbReference>
<sequence length="784" mass="87064">MYRDIKGIKITLRLSHLSGASSATSGQGSVVIVPDCAWFAWAMEHHQEIKSEILHRNLEEVPKEKEHIDPAQHVVPRKQNVQENAQHVEGVRARPSLVQDTLLTPQEIPGESPGNLPQSTPTPVLGKQATPQSPCPSYRPSFESDTVEPPIPSLAWINERQLPGTWKIRLLVEEYFNNIHPLRCFAFIHRPTFLQRLDKDSTNQHQHSALLHIICALGAQFYALSYSETVTPLPSKFILLAGNEWAKIAQRLILESLDNVTIENLRAAVLLNDYAIRMGNFANAFMLSGIITRMTQALQINLEFNTDILCHNIDVGLSVTARESRRRLMWSCYVMDALVGSGVDQLTLIDEKDMKIQLPCNERSFTQQIPCLTETLEPGSWLSFFPEGEDSGAILPNMGIMAYFVRHVAVRKKVLRYIKHLDDAMVPWDPQSEFAALDADCRAWYESLPPSLQFTPNAIYIRKDSSQLGALCVLHCAHYQTICDLYRLGAPALYKLRAAFEFPPEQQEFLKHLQKVLFDAARTLASIIGETAHHGSHMLADSWLPTITYDSCRIMVYHLTQILDPRAEETKRITIETIPLLRSNIHSLRLMGSLSMISNSLCSAAETMLDRSGIGSDVVAQNSIPDDPYQPNGEEAEIESVPGTPVQSAPDYVLNPLSIFRMARKSIPERHAPEKAVSSSAPNSAKPNSTTDTDTPSGGPIQQSAGTDDSHDPELGLGQASLEELQTLFMSDLGWAWQPADTAVGSGIEAAGLLPWAGGFSTTQAEHWVPAFPFSQGASIRESY</sequence>
<feature type="region of interest" description="Disordered" evidence="6">
    <location>
        <begin position="105"/>
        <end position="146"/>
    </location>
</feature>
<name>A0AAD6BXH9_9EURO</name>
<dbReference type="InterPro" id="IPR050815">
    <property type="entry name" value="TF_fung"/>
</dbReference>
<dbReference type="Pfam" id="PF04082">
    <property type="entry name" value="Fungal_trans"/>
    <property type="match status" value="1"/>
</dbReference>
<organism evidence="8 9">
    <name type="scientific">Penicillium daleae</name>
    <dbReference type="NCBI Taxonomy" id="63821"/>
    <lineage>
        <taxon>Eukaryota</taxon>
        <taxon>Fungi</taxon>
        <taxon>Dikarya</taxon>
        <taxon>Ascomycota</taxon>
        <taxon>Pezizomycotina</taxon>
        <taxon>Eurotiomycetes</taxon>
        <taxon>Eurotiomycetidae</taxon>
        <taxon>Eurotiales</taxon>
        <taxon>Aspergillaceae</taxon>
        <taxon>Penicillium</taxon>
    </lineage>
</organism>
<evidence type="ECO:0000256" key="6">
    <source>
        <dbReference type="SAM" id="MobiDB-lite"/>
    </source>
</evidence>
<evidence type="ECO:0000256" key="5">
    <source>
        <dbReference type="ARBA" id="ARBA00023242"/>
    </source>
</evidence>
<comment type="subcellular location">
    <subcellularLocation>
        <location evidence="1">Nucleus</location>
    </subcellularLocation>
</comment>
<reference evidence="8" key="2">
    <citation type="journal article" date="2023" name="IMA Fungus">
        <title>Comparative genomic study of the Penicillium genus elucidates a diverse pangenome and 15 lateral gene transfer events.</title>
        <authorList>
            <person name="Petersen C."/>
            <person name="Sorensen T."/>
            <person name="Nielsen M.R."/>
            <person name="Sondergaard T.E."/>
            <person name="Sorensen J.L."/>
            <person name="Fitzpatrick D.A."/>
            <person name="Frisvad J.C."/>
            <person name="Nielsen K.L."/>
        </authorList>
    </citation>
    <scope>NUCLEOTIDE SEQUENCE</scope>
    <source>
        <strain evidence="8">IBT 16125</strain>
    </source>
</reference>
<evidence type="ECO:0000256" key="4">
    <source>
        <dbReference type="ARBA" id="ARBA00023163"/>
    </source>
</evidence>
<dbReference type="InterPro" id="IPR007219">
    <property type="entry name" value="XnlR_reg_dom"/>
</dbReference>
<evidence type="ECO:0000256" key="2">
    <source>
        <dbReference type="ARBA" id="ARBA00022723"/>
    </source>
</evidence>
<dbReference type="GO" id="GO:0005634">
    <property type="term" value="C:nucleus"/>
    <property type="evidence" value="ECO:0007669"/>
    <property type="project" value="UniProtKB-SubCell"/>
</dbReference>
<dbReference type="GO" id="GO:0000981">
    <property type="term" value="F:DNA-binding transcription factor activity, RNA polymerase II-specific"/>
    <property type="evidence" value="ECO:0007669"/>
    <property type="project" value="InterPro"/>
</dbReference>
<protein>
    <submittedName>
        <fullName evidence="8">Transcription factorfungi</fullName>
    </submittedName>
</protein>
<proteinExistence type="predicted"/>
<dbReference type="GeneID" id="81602571"/>
<keyword evidence="9" id="KW-1185">Reference proteome</keyword>
<dbReference type="PANTHER" id="PTHR47338">
    <property type="entry name" value="ZN(II)2CYS6 TRANSCRIPTION FACTOR (EUROFUNG)-RELATED"/>
    <property type="match status" value="1"/>
</dbReference>
<keyword evidence="5" id="KW-0539">Nucleus</keyword>
<dbReference type="PANTHER" id="PTHR47338:SF7">
    <property type="entry name" value="ZN(II)2CYS6 TRANSCRIPTION FACTOR (EUROFUNG)"/>
    <property type="match status" value="1"/>
</dbReference>
<dbReference type="GO" id="GO:0006351">
    <property type="term" value="P:DNA-templated transcription"/>
    <property type="evidence" value="ECO:0007669"/>
    <property type="project" value="InterPro"/>
</dbReference>
<accession>A0AAD6BXH9</accession>
<evidence type="ECO:0000259" key="7">
    <source>
        <dbReference type="SMART" id="SM00906"/>
    </source>
</evidence>
<feature type="compositionally biased region" description="Low complexity" evidence="6">
    <location>
        <begin position="675"/>
        <end position="689"/>
    </location>
</feature>
<keyword evidence="2" id="KW-0479">Metal-binding</keyword>
<dbReference type="SMART" id="SM00906">
    <property type="entry name" value="Fungal_trans"/>
    <property type="match status" value="1"/>
</dbReference>
<dbReference type="EMBL" id="JAPVEA010000008">
    <property type="protein sequence ID" value="KAJ5437948.1"/>
    <property type="molecule type" value="Genomic_DNA"/>
</dbReference>
<dbReference type="GO" id="GO:0003677">
    <property type="term" value="F:DNA binding"/>
    <property type="evidence" value="ECO:0007669"/>
    <property type="project" value="InterPro"/>
</dbReference>